<dbReference type="PANTHER" id="PTHR35889:SF3">
    <property type="entry name" value="F-BOX DOMAIN-CONTAINING PROTEIN"/>
    <property type="match status" value="1"/>
</dbReference>
<evidence type="ECO:0000256" key="1">
    <source>
        <dbReference type="SAM" id="Phobius"/>
    </source>
</evidence>
<feature type="transmembrane region" description="Helical" evidence="1">
    <location>
        <begin position="58"/>
        <end position="80"/>
    </location>
</feature>
<evidence type="ECO:0000259" key="3">
    <source>
        <dbReference type="Pfam" id="PF09990"/>
    </source>
</evidence>
<dbReference type="Gene3D" id="3.80.10.10">
    <property type="entry name" value="Ribonuclease Inhibitor"/>
    <property type="match status" value="1"/>
</dbReference>
<feature type="domain" description="DUF2231" evidence="3">
    <location>
        <begin position="24"/>
        <end position="144"/>
    </location>
</feature>
<dbReference type="InterPro" id="IPR032675">
    <property type="entry name" value="LRR_dom_sf"/>
</dbReference>
<dbReference type="Pfam" id="PF07635">
    <property type="entry name" value="PSCyt1"/>
    <property type="match status" value="1"/>
</dbReference>
<dbReference type="SUPFAM" id="SSF52047">
    <property type="entry name" value="RNI-like"/>
    <property type="match status" value="1"/>
</dbReference>
<dbReference type="GO" id="GO:0020037">
    <property type="term" value="F:heme binding"/>
    <property type="evidence" value="ECO:0007669"/>
    <property type="project" value="InterPro"/>
</dbReference>
<sequence>MFTITPILGQIENIPEWILFLGRFHPLIVHFPIGMVIMAAIIEVFARSPKLQSLREANSFILLWGALGATVACIAGFMLSKSGGYDKVSLKTHEWLGYGVAASCWFAYFLKRSQTTILHKIYTPIFTGCVFLIFAAGHYGGNLTHGSDYLTQYMPQPIRSLAGLPVQKKEKQTTRKITDINQALVFEDLVQPALEQTCISCHNPEKQKGDLRMDTPKMLLKGGKNGPILVAGKAEDSEMIKRIHLPLEDDDHMPPKGKTQLSDNQMAMLIWWINEGAPFNKKISDLTVSEDMKPVLASFISGANTENKEDKPDIINVPKADAKAIDALRKINVFVMPIAQENNLLEISFINVKTFTDEKATLLSPVSLQTIWLKMSHLAIGEKTITEIGKFNNLTRLHLEYTNITDVDLKKIKGLNSLEYLNLIGTSVSDIGLKELASLKKLKKLYLWQTKVTPQGAAELQKALPETEINLGDDSMSGTARLISEKK</sequence>
<feature type="transmembrane region" description="Helical" evidence="1">
    <location>
        <begin position="122"/>
        <end position="141"/>
    </location>
</feature>
<accession>A0AAE3QRW9</accession>
<dbReference type="SUPFAM" id="SSF46626">
    <property type="entry name" value="Cytochrome c"/>
    <property type="match status" value="1"/>
</dbReference>
<dbReference type="GO" id="GO:0009055">
    <property type="term" value="F:electron transfer activity"/>
    <property type="evidence" value="ECO:0007669"/>
    <property type="project" value="InterPro"/>
</dbReference>
<evidence type="ECO:0000259" key="2">
    <source>
        <dbReference type="Pfam" id="PF07635"/>
    </source>
</evidence>
<dbReference type="AlphaFoldDB" id="A0AAE3QRW9"/>
<dbReference type="InterPro" id="IPR011429">
    <property type="entry name" value="Cyt_c_Planctomycete-type"/>
</dbReference>
<dbReference type="Pfam" id="PF13855">
    <property type="entry name" value="LRR_8"/>
    <property type="match status" value="1"/>
</dbReference>
<dbReference type="InterPro" id="IPR001611">
    <property type="entry name" value="Leu-rich_rpt"/>
</dbReference>
<protein>
    <submittedName>
        <fullName evidence="4">C-type cytochrome domain-containing protein</fullName>
    </submittedName>
</protein>
<dbReference type="InterPro" id="IPR036909">
    <property type="entry name" value="Cyt_c-like_dom_sf"/>
</dbReference>
<gene>
    <name evidence="4" type="ORF">QNI16_16525</name>
</gene>
<feature type="transmembrane region" description="Helical" evidence="1">
    <location>
        <begin position="27"/>
        <end position="46"/>
    </location>
</feature>
<dbReference type="Proteomes" id="UP001241110">
    <property type="component" value="Unassembled WGS sequence"/>
</dbReference>
<keyword evidence="1" id="KW-0472">Membrane</keyword>
<evidence type="ECO:0000313" key="5">
    <source>
        <dbReference type="Proteomes" id="UP001241110"/>
    </source>
</evidence>
<keyword evidence="1" id="KW-0812">Transmembrane</keyword>
<proteinExistence type="predicted"/>
<dbReference type="InterPro" id="IPR019251">
    <property type="entry name" value="DUF2231_TM"/>
</dbReference>
<comment type="caution">
    <text evidence="4">The sequence shown here is derived from an EMBL/GenBank/DDBJ whole genome shotgun (WGS) entry which is preliminary data.</text>
</comment>
<dbReference type="PANTHER" id="PTHR35889">
    <property type="entry name" value="CYCLOINULO-OLIGOSACCHARIDE FRUCTANOTRANSFERASE-RELATED"/>
    <property type="match status" value="1"/>
</dbReference>
<organism evidence="4 5">
    <name type="scientific">Xanthocytophaga flava</name>
    <dbReference type="NCBI Taxonomy" id="3048013"/>
    <lineage>
        <taxon>Bacteria</taxon>
        <taxon>Pseudomonadati</taxon>
        <taxon>Bacteroidota</taxon>
        <taxon>Cytophagia</taxon>
        <taxon>Cytophagales</taxon>
        <taxon>Rhodocytophagaceae</taxon>
        <taxon>Xanthocytophaga</taxon>
    </lineage>
</organism>
<feature type="transmembrane region" description="Helical" evidence="1">
    <location>
        <begin position="92"/>
        <end position="110"/>
    </location>
</feature>
<dbReference type="EMBL" id="JASJOS010000007">
    <property type="protein sequence ID" value="MDJ1482110.1"/>
    <property type="molecule type" value="Genomic_DNA"/>
</dbReference>
<feature type="domain" description="Cytochrome C Planctomycete-type" evidence="2">
    <location>
        <begin position="198"/>
        <end position="257"/>
    </location>
</feature>
<keyword evidence="1" id="KW-1133">Transmembrane helix</keyword>
<reference evidence="4" key="1">
    <citation type="submission" date="2023-05" db="EMBL/GenBank/DDBJ databases">
        <authorList>
            <person name="Zhang X."/>
        </authorList>
    </citation>
    <scope>NUCLEOTIDE SEQUENCE</scope>
    <source>
        <strain evidence="4">YF14B1</strain>
    </source>
</reference>
<dbReference type="RefSeq" id="WP_313980806.1">
    <property type="nucleotide sequence ID" value="NZ_JASJOS010000007.1"/>
</dbReference>
<evidence type="ECO:0000313" key="4">
    <source>
        <dbReference type="EMBL" id="MDJ1482110.1"/>
    </source>
</evidence>
<name>A0AAE3QRW9_9BACT</name>
<dbReference type="Pfam" id="PF09990">
    <property type="entry name" value="DUF2231"/>
    <property type="match status" value="1"/>
</dbReference>